<dbReference type="PANTHER" id="PTHR47327">
    <property type="entry name" value="FI18240P1-RELATED"/>
    <property type="match status" value="1"/>
</dbReference>
<evidence type="ECO:0000313" key="3">
    <source>
        <dbReference type="EMBL" id="KAK6619826.1"/>
    </source>
</evidence>
<name>A0ABR1AHI8_POLSC</name>
<gene>
    <name evidence="3" type="ORF">RUM44_006225</name>
</gene>
<keyword evidence="1" id="KW-0472">Membrane</keyword>
<keyword evidence="1" id="KW-1133">Transmembrane helix</keyword>
<protein>
    <recommendedName>
        <fullName evidence="2">ZP domain-containing protein</fullName>
    </recommendedName>
</protein>
<dbReference type="SMART" id="SM00241">
    <property type="entry name" value="ZP"/>
    <property type="match status" value="1"/>
</dbReference>
<proteinExistence type="predicted"/>
<feature type="domain" description="ZP" evidence="2">
    <location>
        <begin position="1"/>
        <end position="246"/>
    </location>
</feature>
<dbReference type="PANTHER" id="PTHR47327:SF7">
    <property type="entry name" value="GH08941P"/>
    <property type="match status" value="1"/>
</dbReference>
<sequence>MKVDLVRTADIKQIYLDQLKNYPDKQCHPQIEGNKAIFQLSMNDIHRCGVTRISDKLRNKTMYYHRIIVEYNGNGHPEKESFLVKCVTASKSNHGINKRNVLPAGFQEPEDLEITTSLTEKAPEPMLSAVVRQGKERVTGEVNVIPGTPLTMEIYLDKSSAPVYGILVSFMQVTDTKQQEETIIFNGCSVDPYLFENFNTVDGDFLSAKFRAFKFPDSTYVQFKGTVNVCLDKCQGVQCSNGQIGYGRRRRSVDAMPPDPNKLYEVSLTTFIKINFVENVTQELKSEEVTSETKNSTDGSFNMREYKRLESGLIAVKKDKSRPVTDNVEKRKTLESLNEEFKYSVIEEAKNLAPTRIFSIISLLPLAAVVLNNFLLK</sequence>
<keyword evidence="1" id="KW-0812">Transmembrane</keyword>
<dbReference type="PROSITE" id="PS51034">
    <property type="entry name" value="ZP_2"/>
    <property type="match status" value="1"/>
</dbReference>
<comment type="caution">
    <text evidence="3">The sequence shown here is derived from an EMBL/GenBank/DDBJ whole genome shotgun (WGS) entry which is preliminary data.</text>
</comment>
<dbReference type="EMBL" id="JAWJWF010000048">
    <property type="protein sequence ID" value="KAK6619826.1"/>
    <property type="molecule type" value="Genomic_DNA"/>
</dbReference>
<dbReference type="InterPro" id="IPR001507">
    <property type="entry name" value="ZP_dom"/>
</dbReference>
<evidence type="ECO:0000256" key="1">
    <source>
        <dbReference type="SAM" id="Phobius"/>
    </source>
</evidence>
<dbReference type="InterPro" id="IPR057371">
    <property type="entry name" value="VERL_C"/>
</dbReference>
<evidence type="ECO:0000313" key="4">
    <source>
        <dbReference type="Proteomes" id="UP001359485"/>
    </source>
</evidence>
<feature type="transmembrane region" description="Helical" evidence="1">
    <location>
        <begin position="357"/>
        <end position="376"/>
    </location>
</feature>
<accession>A0ABR1AHI8</accession>
<dbReference type="Proteomes" id="UP001359485">
    <property type="component" value="Unassembled WGS sequence"/>
</dbReference>
<dbReference type="Pfam" id="PF25272">
    <property type="entry name" value="VERL_C"/>
    <property type="match status" value="1"/>
</dbReference>
<dbReference type="Gene3D" id="2.60.40.4100">
    <property type="entry name" value="Zona pellucida, ZP-C domain"/>
    <property type="match status" value="1"/>
</dbReference>
<organism evidence="3 4">
    <name type="scientific">Polyplax serrata</name>
    <name type="common">Common mouse louse</name>
    <dbReference type="NCBI Taxonomy" id="468196"/>
    <lineage>
        <taxon>Eukaryota</taxon>
        <taxon>Metazoa</taxon>
        <taxon>Ecdysozoa</taxon>
        <taxon>Arthropoda</taxon>
        <taxon>Hexapoda</taxon>
        <taxon>Insecta</taxon>
        <taxon>Pterygota</taxon>
        <taxon>Neoptera</taxon>
        <taxon>Paraneoptera</taxon>
        <taxon>Psocodea</taxon>
        <taxon>Troctomorpha</taxon>
        <taxon>Phthiraptera</taxon>
        <taxon>Anoplura</taxon>
        <taxon>Polyplacidae</taxon>
        <taxon>Polyplax</taxon>
    </lineage>
</organism>
<dbReference type="InterPro" id="IPR052774">
    <property type="entry name" value="Celegans_DevNeuronal_Protein"/>
</dbReference>
<dbReference type="InterPro" id="IPR042235">
    <property type="entry name" value="ZP-C_dom"/>
</dbReference>
<evidence type="ECO:0000259" key="2">
    <source>
        <dbReference type="PROSITE" id="PS51034"/>
    </source>
</evidence>
<keyword evidence="4" id="KW-1185">Reference proteome</keyword>
<reference evidence="3 4" key="1">
    <citation type="submission" date="2023-09" db="EMBL/GenBank/DDBJ databases">
        <title>Genomes of two closely related lineages of the louse Polyplax serrata with different host specificities.</title>
        <authorList>
            <person name="Martinu J."/>
            <person name="Tarabai H."/>
            <person name="Stefka J."/>
            <person name="Hypsa V."/>
        </authorList>
    </citation>
    <scope>NUCLEOTIDE SEQUENCE [LARGE SCALE GENOMIC DNA]</scope>
    <source>
        <strain evidence="3">98ZLc_SE</strain>
    </source>
</reference>